<feature type="transmembrane region" description="Helical" evidence="1">
    <location>
        <begin position="118"/>
        <end position="144"/>
    </location>
</feature>
<feature type="transmembrane region" description="Helical" evidence="1">
    <location>
        <begin position="55"/>
        <end position="75"/>
    </location>
</feature>
<dbReference type="AlphaFoldDB" id="B9LA75"/>
<keyword evidence="1" id="KW-1133">Transmembrane helix</keyword>
<keyword evidence="1" id="KW-0812">Transmembrane</keyword>
<dbReference type="EMBL" id="CP001279">
    <property type="protein sequence ID" value="ACM92624.1"/>
    <property type="molecule type" value="Genomic_DNA"/>
</dbReference>
<evidence type="ECO:0000313" key="3">
    <source>
        <dbReference type="Proteomes" id="UP000000448"/>
    </source>
</evidence>
<gene>
    <name evidence="2" type="ordered locus">NAMH_1137</name>
</gene>
<dbReference type="STRING" id="598659.NAMH_1137"/>
<dbReference type="OrthoDB" id="9839970at2"/>
<reference evidence="2 3" key="1">
    <citation type="journal article" date="2009" name="PLoS Genet.">
        <title>Adaptations to submarine hydrothermal environments exemplified by the genome of Nautilia profundicola.</title>
        <authorList>
            <person name="Campbell B.J."/>
            <person name="Smith J.L."/>
            <person name="Hanson T.E."/>
            <person name="Klotz M.G."/>
            <person name="Stein L.Y."/>
            <person name="Lee C.K."/>
            <person name="Wu D."/>
            <person name="Robinson J.M."/>
            <person name="Khouri H.M."/>
            <person name="Eisen J.A."/>
            <person name="Cary S.C."/>
        </authorList>
    </citation>
    <scope>NUCLEOTIDE SEQUENCE [LARGE SCALE GENOMIC DNA]</scope>
    <source>
        <strain evidence="3">ATCC BAA-1463 / DSM 18972 / AmH</strain>
    </source>
</reference>
<proteinExistence type="predicted"/>
<name>B9LA75_NAUPA</name>
<evidence type="ECO:0000313" key="2">
    <source>
        <dbReference type="EMBL" id="ACM92624.1"/>
    </source>
</evidence>
<dbReference type="HOGENOM" id="CLU_1775463_0_0_7"/>
<organism evidence="2 3">
    <name type="scientific">Nautilia profundicola (strain ATCC BAA-1463 / DSM 18972 / AmH)</name>
    <dbReference type="NCBI Taxonomy" id="598659"/>
    <lineage>
        <taxon>Bacteria</taxon>
        <taxon>Pseudomonadati</taxon>
        <taxon>Campylobacterota</taxon>
        <taxon>Epsilonproteobacteria</taxon>
        <taxon>Nautiliales</taxon>
        <taxon>Nautiliaceae</taxon>
        <taxon>Nautilia</taxon>
    </lineage>
</organism>
<feature type="transmembrane region" description="Helical" evidence="1">
    <location>
        <begin position="31"/>
        <end position="49"/>
    </location>
</feature>
<dbReference type="KEGG" id="nam:NAMH_1137"/>
<keyword evidence="3" id="KW-1185">Reference proteome</keyword>
<sequence>MANFDINLQLSLTYQDTIDRIADAKKNLFEITKWIITLNSGVLGLFFSVNKDFSIYFTLLPILIGIIGLLLEYSISYELNVHRKTLANLRKKVGGLIYDINKEQVDLMLKNKKTSHKFYYFFYKFSNFSIIIFSSIITALIIFFNI</sequence>
<protein>
    <submittedName>
        <fullName evidence="2">Uncharacterized protein</fullName>
    </submittedName>
</protein>
<evidence type="ECO:0000256" key="1">
    <source>
        <dbReference type="SAM" id="Phobius"/>
    </source>
</evidence>
<dbReference type="RefSeq" id="WP_012663995.1">
    <property type="nucleotide sequence ID" value="NC_012115.1"/>
</dbReference>
<dbReference type="Proteomes" id="UP000000448">
    <property type="component" value="Chromosome"/>
</dbReference>
<keyword evidence="1" id="KW-0472">Membrane</keyword>
<accession>B9LA75</accession>